<accession>A0A485LG70</accession>
<evidence type="ECO:0000259" key="6">
    <source>
        <dbReference type="Pfam" id="PF18295"/>
    </source>
</evidence>
<dbReference type="Gene3D" id="3.40.630.10">
    <property type="entry name" value="Zn peptidases"/>
    <property type="match status" value="1"/>
</dbReference>
<dbReference type="GO" id="GO:0006508">
    <property type="term" value="P:proteolysis"/>
    <property type="evidence" value="ECO:0007669"/>
    <property type="project" value="UniProtKB-KW"/>
</dbReference>
<name>A0A485LG70_9STRA</name>
<keyword evidence="9" id="KW-1185">Reference proteome</keyword>
<dbReference type="Proteomes" id="UP000332933">
    <property type="component" value="Unassembled WGS sequence"/>
</dbReference>
<dbReference type="Pfam" id="PF00883">
    <property type="entry name" value="Peptidase_M17"/>
    <property type="match status" value="1"/>
</dbReference>
<keyword evidence="3" id="KW-0645">Protease</keyword>
<evidence type="ECO:0000259" key="5">
    <source>
        <dbReference type="Pfam" id="PF00883"/>
    </source>
</evidence>
<feature type="domain" description="Cytosol aminopeptidase" evidence="5">
    <location>
        <begin position="197"/>
        <end position="506"/>
    </location>
</feature>
<gene>
    <name evidence="8" type="primary">Aste57867_20876</name>
    <name evidence="7" type="ORF">As57867_020808</name>
    <name evidence="8" type="ORF">ASTE57867_20876</name>
</gene>
<dbReference type="AlphaFoldDB" id="A0A485LG70"/>
<sequence length="515" mass="52993">MVRFVASVDGIAVDAAAALPKVLLIGTKEHSGLDLTTRILQRLNPAADLALAVQILTHAIHELAPTADVAASAHVYLPLGATSVVSVTVAQLPTAVSRYNTLARPHAIIDLVRAHASGATIVALSLPDQAYTLTAGGFAVAKGAPSYSHKSSAPLNGVVTDGFGTVAASDAIQVVFRDPVSDAHASYLNHTADGIHLAQRLVDAPASELNTDTFVAEARAVASRVGASITVIRGEELRAQGFGGLYGVGKAAEHPPALVVLSYVPPHVDGAVTPSVALVGKGIVYDTGGLDLKLSGGMQGMKDDMGGAAGLLGGFQAAVLSATLPTRPLHCVLCLAENSVGPKSTRPDDIHTFYSGKTVEVNDTDAEGRLALGDGVAYAVKHLNPALLVDMATLTGAQGITTGNKIASVYANTDAGEAAIVAAGQLSGDLVHPVPYAPEFFRGEYASEIADMKNYMKNSKNAGVSCAGQFIGNHLGAYERDGQWLHVDMAYPVMSAGRATGFGVGLVQTLVAQYK</sequence>
<dbReference type="InterPro" id="IPR041417">
    <property type="entry name" value="NPEPL1_N"/>
</dbReference>
<dbReference type="OrthoDB" id="412814at2759"/>
<protein>
    <submittedName>
        <fullName evidence="8">Aste57867_20876 protein</fullName>
    </submittedName>
</protein>
<evidence type="ECO:0000313" key="9">
    <source>
        <dbReference type="Proteomes" id="UP000332933"/>
    </source>
</evidence>
<dbReference type="InterPro" id="IPR011356">
    <property type="entry name" value="Leucine_aapep/pepB"/>
</dbReference>
<dbReference type="GO" id="GO:0005737">
    <property type="term" value="C:cytoplasm"/>
    <property type="evidence" value="ECO:0007669"/>
    <property type="project" value="InterPro"/>
</dbReference>
<comment type="similarity">
    <text evidence="1">Belongs to the peptidase M17 family.</text>
</comment>
<evidence type="ECO:0000313" key="7">
    <source>
        <dbReference type="EMBL" id="KAF0687353.1"/>
    </source>
</evidence>
<evidence type="ECO:0000256" key="4">
    <source>
        <dbReference type="ARBA" id="ARBA00022801"/>
    </source>
</evidence>
<evidence type="ECO:0000256" key="1">
    <source>
        <dbReference type="ARBA" id="ARBA00009528"/>
    </source>
</evidence>
<dbReference type="PANTHER" id="PTHR11963">
    <property type="entry name" value="LEUCINE AMINOPEPTIDASE-RELATED"/>
    <property type="match status" value="1"/>
</dbReference>
<keyword evidence="2" id="KW-0031">Aminopeptidase</keyword>
<dbReference type="SUPFAM" id="SSF53187">
    <property type="entry name" value="Zn-dependent exopeptidases"/>
    <property type="match status" value="1"/>
</dbReference>
<dbReference type="PRINTS" id="PR00481">
    <property type="entry name" value="LAMNOPPTDASE"/>
</dbReference>
<dbReference type="EMBL" id="CAADRA010006957">
    <property type="protein sequence ID" value="VFT97553.1"/>
    <property type="molecule type" value="Genomic_DNA"/>
</dbReference>
<dbReference type="Gene3D" id="3.40.50.10590">
    <property type="entry name" value="Zn-dependent exopeptidases"/>
    <property type="match status" value="1"/>
</dbReference>
<reference evidence="8 9" key="1">
    <citation type="submission" date="2019-03" db="EMBL/GenBank/DDBJ databases">
        <authorList>
            <person name="Gaulin E."/>
            <person name="Dumas B."/>
        </authorList>
    </citation>
    <scope>NUCLEOTIDE SEQUENCE [LARGE SCALE GENOMIC DNA]</scope>
    <source>
        <strain evidence="8">CBS 568.67</strain>
    </source>
</reference>
<evidence type="ECO:0000313" key="8">
    <source>
        <dbReference type="EMBL" id="VFT97553.1"/>
    </source>
</evidence>
<feature type="domain" description="Probable aminopeptidase NPEPL1 N-terminal" evidence="6">
    <location>
        <begin position="21"/>
        <end position="152"/>
    </location>
</feature>
<dbReference type="InterPro" id="IPR000819">
    <property type="entry name" value="Peptidase_M17_C"/>
</dbReference>
<evidence type="ECO:0000256" key="3">
    <source>
        <dbReference type="ARBA" id="ARBA00022670"/>
    </source>
</evidence>
<dbReference type="GO" id="GO:0070006">
    <property type="term" value="F:metalloaminopeptidase activity"/>
    <property type="evidence" value="ECO:0007669"/>
    <property type="project" value="InterPro"/>
</dbReference>
<dbReference type="GO" id="GO:0030145">
    <property type="term" value="F:manganese ion binding"/>
    <property type="evidence" value="ECO:0007669"/>
    <property type="project" value="InterPro"/>
</dbReference>
<dbReference type="Pfam" id="PF18295">
    <property type="entry name" value="Pdase_M17_N2"/>
    <property type="match status" value="1"/>
</dbReference>
<evidence type="ECO:0000256" key="2">
    <source>
        <dbReference type="ARBA" id="ARBA00022438"/>
    </source>
</evidence>
<dbReference type="CDD" id="cd00433">
    <property type="entry name" value="Peptidase_M17"/>
    <property type="match status" value="1"/>
</dbReference>
<reference evidence="7" key="2">
    <citation type="submission" date="2019-06" db="EMBL/GenBank/DDBJ databases">
        <title>Genomics analysis of Aphanomyces spp. identifies a new class of oomycete effector associated with host adaptation.</title>
        <authorList>
            <person name="Gaulin E."/>
        </authorList>
    </citation>
    <scope>NUCLEOTIDE SEQUENCE</scope>
    <source>
        <strain evidence="7">CBS 578.67</strain>
    </source>
</reference>
<dbReference type="EMBL" id="VJMH01006931">
    <property type="protein sequence ID" value="KAF0687353.1"/>
    <property type="molecule type" value="Genomic_DNA"/>
</dbReference>
<organism evidence="8 9">
    <name type="scientific">Aphanomyces stellatus</name>
    <dbReference type="NCBI Taxonomy" id="120398"/>
    <lineage>
        <taxon>Eukaryota</taxon>
        <taxon>Sar</taxon>
        <taxon>Stramenopiles</taxon>
        <taxon>Oomycota</taxon>
        <taxon>Saprolegniomycetes</taxon>
        <taxon>Saprolegniales</taxon>
        <taxon>Verrucalvaceae</taxon>
        <taxon>Aphanomyces</taxon>
    </lineage>
</organism>
<dbReference type="PANTHER" id="PTHR11963:SF48">
    <property type="entry name" value="DIPEPTIDASE B, ISOFORM A"/>
    <property type="match status" value="1"/>
</dbReference>
<keyword evidence="4" id="KW-0378">Hydrolase</keyword>
<proteinExistence type="inferred from homology"/>